<feature type="transmembrane region" description="Helical" evidence="8">
    <location>
        <begin position="285"/>
        <end position="305"/>
    </location>
</feature>
<keyword evidence="13" id="KW-1185">Reference proteome</keyword>
<dbReference type="InterPro" id="IPR039421">
    <property type="entry name" value="Type_1_exporter"/>
</dbReference>
<keyword evidence="7 8" id="KW-0472">Membrane</keyword>
<gene>
    <name evidence="12" type="ORF">GCM10007860_25830</name>
</gene>
<dbReference type="PROSITE" id="PS50929">
    <property type="entry name" value="ABC_TM1F"/>
    <property type="match status" value="1"/>
</dbReference>
<dbReference type="Pfam" id="PF00005">
    <property type="entry name" value="ABC_tran"/>
    <property type="match status" value="1"/>
</dbReference>
<dbReference type="CDD" id="cd02419">
    <property type="entry name" value="Peptidase_C39C"/>
    <property type="match status" value="1"/>
</dbReference>
<feature type="transmembrane region" description="Helical" evidence="8">
    <location>
        <begin position="169"/>
        <end position="194"/>
    </location>
</feature>
<feature type="domain" description="ABC transporter" evidence="9">
    <location>
        <begin position="504"/>
        <end position="727"/>
    </location>
</feature>
<comment type="caution">
    <text evidence="12">The sequence shown here is derived from an EMBL/GenBank/DDBJ whole genome shotgun (WGS) entry which is preliminary data.</text>
</comment>
<dbReference type="SUPFAM" id="SSF52540">
    <property type="entry name" value="P-loop containing nucleoside triphosphate hydrolases"/>
    <property type="match status" value="1"/>
</dbReference>
<dbReference type="CDD" id="cd18567">
    <property type="entry name" value="ABC_6TM_CvaB_RaxB_like"/>
    <property type="match status" value="1"/>
</dbReference>
<evidence type="ECO:0000313" key="12">
    <source>
        <dbReference type="EMBL" id="GLS05430.1"/>
    </source>
</evidence>
<dbReference type="InterPro" id="IPR005074">
    <property type="entry name" value="Peptidase_C39"/>
</dbReference>
<keyword evidence="3 8" id="KW-0812">Transmembrane</keyword>
<dbReference type="SUPFAM" id="SSF90123">
    <property type="entry name" value="ABC transporter transmembrane region"/>
    <property type="match status" value="1"/>
</dbReference>
<accession>A0ABQ6BTV1</accession>
<evidence type="ECO:0000259" key="10">
    <source>
        <dbReference type="PROSITE" id="PS50929"/>
    </source>
</evidence>
<dbReference type="InterPro" id="IPR003439">
    <property type="entry name" value="ABC_transporter-like_ATP-bd"/>
</dbReference>
<dbReference type="InterPro" id="IPR003593">
    <property type="entry name" value="AAA+_ATPase"/>
</dbReference>
<feature type="domain" description="Peptidase C39" evidence="11">
    <location>
        <begin position="20"/>
        <end position="139"/>
    </location>
</feature>
<feature type="domain" description="ABC transmembrane type-1" evidence="10">
    <location>
        <begin position="173"/>
        <end position="452"/>
    </location>
</feature>
<protein>
    <submittedName>
        <fullName evidence="12">Colicin V biosynthesis protein</fullName>
    </submittedName>
</protein>
<dbReference type="Gene3D" id="3.90.70.10">
    <property type="entry name" value="Cysteine proteinases"/>
    <property type="match status" value="1"/>
</dbReference>
<organism evidence="12 13">
    <name type="scientific">Chitiniphilus shinanonensis</name>
    <dbReference type="NCBI Taxonomy" id="553088"/>
    <lineage>
        <taxon>Bacteria</taxon>
        <taxon>Pseudomonadati</taxon>
        <taxon>Pseudomonadota</taxon>
        <taxon>Betaproteobacteria</taxon>
        <taxon>Neisseriales</taxon>
        <taxon>Chitinibacteraceae</taxon>
        <taxon>Chitiniphilus</taxon>
    </lineage>
</organism>
<evidence type="ECO:0000256" key="4">
    <source>
        <dbReference type="ARBA" id="ARBA00022741"/>
    </source>
</evidence>
<dbReference type="PANTHER" id="PTHR24221:SF606">
    <property type="entry name" value="COLICIN V SECRETION-PROCESSING ATP-BINDING PROTEIN"/>
    <property type="match status" value="1"/>
</dbReference>
<dbReference type="PROSITE" id="PS50893">
    <property type="entry name" value="ABC_TRANSPORTER_2"/>
    <property type="match status" value="1"/>
</dbReference>
<evidence type="ECO:0000256" key="5">
    <source>
        <dbReference type="ARBA" id="ARBA00022840"/>
    </source>
</evidence>
<dbReference type="PROSITE" id="PS00211">
    <property type="entry name" value="ABC_TRANSPORTER_1"/>
    <property type="match status" value="1"/>
</dbReference>
<keyword evidence="6 8" id="KW-1133">Transmembrane helix</keyword>
<evidence type="ECO:0000313" key="13">
    <source>
        <dbReference type="Proteomes" id="UP001156836"/>
    </source>
</evidence>
<evidence type="ECO:0000256" key="6">
    <source>
        <dbReference type="ARBA" id="ARBA00022989"/>
    </source>
</evidence>
<dbReference type="SMART" id="SM00382">
    <property type="entry name" value="AAA"/>
    <property type="match status" value="1"/>
</dbReference>
<evidence type="ECO:0000256" key="8">
    <source>
        <dbReference type="SAM" id="Phobius"/>
    </source>
</evidence>
<name>A0ABQ6BTV1_9NEIS</name>
<evidence type="ECO:0000259" key="11">
    <source>
        <dbReference type="PROSITE" id="PS50990"/>
    </source>
</evidence>
<dbReference type="Gene3D" id="3.40.50.300">
    <property type="entry name" value="P-loop containing nucleotide triphosphate hydrolases"/>
    <property type="match status" value="1"/>
</dbReference>
<evidence type="ECO:0000256" key="7">
    <source>
        <dbReference type="ARBA" id="ARBA00023136"/>
    </source>
</evidence>
<proteinExistence type="predicted"/>
<dbReference type="Pfam" id="PF03412">
    <property type="entry name" value="Peptidase_C39"/>
    <property type="match status" value="1"/>
</dbReference>
<dbReference type="InterPro" id="IPR027417">
    <property type="entry name" value="P-loop_NTPase"/>
</dbReference>
<sequence length="727" mass="80831">MELMQSLSWSWRKQLPLVRQTEAAECGVACLAMVAGWHGYRIDLPALRGQFGVSQHGMTLRRLMDCAQALHLTARAVRLELGDLAQLPMPCILHWDLNHFVVLKRVKGQRIEVHDPARGALALMPVEVDRHFTGVALELTPTHAFQRRDVRRKIRLTELVGKTIGLKAALIRIFCFAIVLEALALAMPLINQLVIDEVLVARDESLLAIVIIAMLMLIGAQSLIGVVREWATISMSVNFNMQWTANVFHHLVRLPLDWFEKRHIGDISAKFDAINTIQHTLTSSILQAVLDVILIVGTLTMMLLYSPVLSTVAIIAAVFYGVLRWLWFGTMRKASEDSWSASTQENSHFLESLRGVLSLRANNSLAQRESAWRNLNIERRNMQLKESRLGMLYGLTNTAIGSATAAGVIWFGAKAVISGQFTIGMLVAYMSFQGRFSGSVSALIDKLFEYRMLDVYNERLADIVLTSKEGEKDRAANDFDSVRQQKEKIACLSALKIAENALPLEVCNLTFRYGNDGPLILNNVSFNVQPSEVVALVGRSGGGKSTLAKLILGLYTPVAGQVRVMGMPYQIDRTSELRSMIGVVLQEDQLFSGAILDNITCFTAEAIDHERVEYCAKLAGVHDEINALAMGYQTLVGEMGNTLSGGQKQRILIARALYKQPRFLLLDEATSHLDVMNETMISQTLRKLGLPILLIAHRPETIASADRVLELTEGGVFERPSFEKLEQ</sequence>
<keyword evidence="2" id="KW-1003">Cell membrane</keyword>
<dbReference type="InterPro" id="IPR036640">
    <property type="entry name" value="ABC1_TM_sf"/>
</dbReference>
<dbReference type="InterPro" id="IPR033838">
    <property type="entry name" value="CvaB_peptidase"/>
</dbReference>
<feature type="transmembrane region" description="Helical" evidence="8">
    <location>
        <begin position="311"/>
        <end position="328"/>
    </location>
</feature>
<dbReference type="Pfam" id="PF00664">
    <property type="entry name" value="ABC_membrane"/>
    <property type="match status" value="1"/>
</dbReference>
<keyword evidence="5" id="KW-0067">ATP-binding</keyword>
<dbReference type="Gene3D" id="1.20.1560.10">
    <property type="entry name" value="ABC transporter type 1, transmembrane domain"/>
    <property type="match status" value="1"/>
</dbReference>
<dbReference type="RefSeq" id="WP_026263064.1">
    <property type="nucleotide sequence ID" value="NZ_BSOZ01000046.1"/>
</dbReference>
<dbReference type="InterPro" id="IPR011527">
    <property type="entry name" value="ABC1_TM_dom"/>
</dbReference>
<dbReference type="EMBL" id="BSOZ01000046">
    <property type="protein sequence ID" value="GLS05430.1"/>
    <property type="molecule type" value="Genomic_DNA"/>
</dbReference>
<feature type="transmembrane region" description="Helical" evidence="8">
    <location>
        <begin position="389"/>
        <end position="409"/>
    </location>
</feature>
<dbReference type="PANTHER" id="PTHR24221">
    <property type="entry name" value="ATP-BINDING CASSETTE SUB-FAMILY B"/>
    <property type="match status" value="1"/>
</dbReference>
<reference evidence="13" key="1">
    <citation type="journal article" date="2019" name="Int. J. Syst. Evol. Microbiol.">
        <title>The Global Catalogue of Microorganisms (GCM) 10K type strain sequencing project: providing services to taxonomists for standard genome sequencing and annotation.</title>
        <authorList>
            <consortium name="The Broad Institute Genomics Platform"/>
            <consortium name="The Broad Institute Genome Sequencing Center for Infectious Disease"/>
            <person name="Wu L."/>
            <person name="Ma J."/>
        </authorList>
    </citation>
    <scope>NUCLEOTIDE SEQUENCE [LARGE SCALE GENOMIC DNA]</scope>
    <source>
        <strain evidence="13">NBRC 104970</strain>
    </source>
</reference>
<keyword evidence="4" id="KW-0547">Nucleotide-binding</keyword>
<evidence type="ECO:0000256" key="2">
    <source>
        <dbReference type="ARBA" id="ARBA00022475"/>
    </source>
</evidence>
<dbReference type="Proteomes" id="UP001156836">
    <property type="component" value="Unassembled WGS sequence"/>
</dbReference>
<comment type="subcellular location">
    <subcellularLocation>
        <location evidence="1">Cell membrane</location>
        <topology evidence="1">Multi-pass membrane protein</topology>
    </subcellularLocation>
</comment>
<evidence type="ECO:0000259" key="9">
    <source>
        <dbReference type="PROSITE" id="PS50893"/>
    </source>
</evidence>
<dbReference type="PROSITE" id="PS50990">
    <property type="entry name" value="PEPTIDASE_C39"/>
    <property type="match status" value="1"/>
</dbReference>
<feature type="transmembrane region" description="Helical" evidence="8">
    <location>
        <begin position="206"/>
        <end position="227"/>
    </location>
</feature>
<dbReference type="InterPro" id="IPR017871">
    <property type="entry name" value="ABC_transporter-like_CS"/>
</dbReference>
<evidence type="ECO:0000256" key="1">
    <source>
        <dbReference type="ARBA" id="ARBA00004651"/>
    </source>
</evidence>
<evidence type="ECO:0000256" key="3">
    <source>
        <dbReference type="ARBA" id="ARBA00022692"/>
    </source>
</evidence>